<keyword evidence="1" id="KW-0812">Transmembrane</keyword>
<evidence type="ECO:0000313" key="3">
    <source>
        <dbReference type="Proteomes" id="UP000070093"/>
    </source>
</evidence>
<feature type="transmembrane region" description="Helical" evidence="1">
    <location>
        <begin position="15"/>
        <end position="33"/>
    </location>
</feature>
<dbReference type="PATRIC" id="fig|28125.4.peg.2133"/>
<dbReference type="AlphaFoldDB" id="A0A137SR59"/>
<comment type="caution">
    <text evidence="2">The sequence shown here is derived from an EMBL/GenBank/DDBJ whole genome shotgun (WGS) entry which is preliminary data.</text>
</comment>
<accession>A0A137SR59</accession>
<protein>
    <submittedName>
        <fullName evidence="2">Uncharacterized protein</fullName>
    </submittedName>
</protein>
<proteinExistence type="predicted"/>
<keyword evidence="1" id="KW-0472">Membrane</keyword>
<dbReference type="Proteomes" id="UP000070093">
    <property type="component" value="Unassembled WGS sequence"/>
</dbReference>
<name>A0A137SR59_9BACT</name>
<reference evidence="2 3" key="1">
    <citation type="submission" date="2016-02" db="EMBL/GenBank/DDBJ databases">
        <authorList>
            <person name="Wen L."/>
            <person name="He K."/>
            <person name="Yang H."/>
        </authorList>
    </citation>
    <scope>NUCLEOTIDE SEQUENCE [LARGE SCALE GENOMIC DNA]</scope>
    <source>
        <strain evidence="2 3">GED7880</strain>
    </source>
</reference>
<dbReference type="STRING" id="28125.HMPREF3202_02137"/>
<keyword evidence="1" id="KW-1133">Transmembrane helix</keyword>
<organism evidence="2 3">
    <name type="scientific">Prevotella bivia</name>
    <dbReference type="NCBI Taxonomy" id="28125"/>
    <lineage>
        <taxon>Bacteria</taxon>
        <taxon>Pseudomonadati</taxon>
        <taxon>Bacteroidota</taxon>
        <taxon>Bacteroidia</taxon>
        <taxon>Bacteroidales</taxon>
        <taxon>Prevotellaceae</taxon>
        <taxon>Prevotella</taxon>
    </lineage>
</organism>
<gene>
    <name evidence="2" type="ORF">HMPREF3202_02137</name>
</gene>
<dbReference type="EMBL" id="LTAG01000122">
    <property type="protein sequence ID" value="KXO14988.1"/>
    <property type="molecule type" value="Genomic_DNA"/>
</dbReference>
<evidence type="ECO:0000313" key="2">
    <source>
        <dbReference type="EMBL" id="KXO14988.1"/>
    </source>
</evidence>
<sequence>MIIYILFFAQKGCTWFYFIKGSFTLFPFISYLSRKFSNLFIYL</sequence>
<evidence type="ECO:0000256" key="1">
    <source>
        <dbReference type="SAM" id="Phobius"/>
    </source>
</evidence>